<evidence type="ECO:0000256" key="12">
    <source>
        <dbReference type="ARBA" id="ARBA00023251"/>
    </source>
</evidence>
<evidence type="ECO:0000313" key="19">
    <source>
        <dbReference type="Proteomes" id="UP000030392"/>
    </source>
</evidence>
<evidence type="ECO:0000256" key="14">
    <source>
        <dbReference type="ARBA" id="ARBA00032707"/>
    </source>
</evidence>
<evidence type="ECO:0000256" key="6">
    <source>
        <dbReference type="ARBA" id="ARBA00022692"/>
    </source>
</evidence>
<dbReference type="HAMAP" id="MF_01006">
    <property type="entry name" value="Undec_diphosphatase"/>
    <property type="match status" value="1"/>
</dbReference>
<evidence type="ECO:0000256" key="15">
    <source>
        <dbReference type="ARBA" id="ARBA00032932"/>
    </source>
</evidence>
<dbReference type="NCBIfam" id="NF001394">
    <property type="entry name" value="PRK00281.2-5"/>
    <property type="match status" value="1"/>
</dbReference>
<evidence type="ECO:0000256" key="7">
    <source>
        <dbReference type="ARBA" id="ARBA00022801"/>
    </source>
</evidence>
<dbReference type="PANTHER" id="PTHR30622:SF4">
    <property type="entry name" value="UNDECAPRENYL-DIPHOSPHATASE"/>
    <property type="match status" value="1"/>
</dbReference>
<dbReference type="Pfam" id="PF02673">
    <property type="entry name" value="BacA"/>
    <property type="match status" value="1"/>
</dbReference>
<dbReference type="Proteomes" id="UP000030392">
    <property type="component" value="Unassembled WGS sequence"/>
</dbReference>
<dbReference type="PANTHER" id="PTHR30622">
    <property type="entry name" value="UNDECAPRENYL-DIPHOSPHATASE"/>
    <property type="match status" value="1"/>
</dbReference>
<feature type="transmembrane region" description="Helical" evidence="17">
    <location>
        <begin position="50"/>
        <end position="68"/>
    </location>
</feature>
<dbReference type="NCBIfam" id="TIGR00753">
    <property type="entry name" value="undec_PP_bacA"/>
    <property type="match status" value="1"/>
</dbReference>
<keyword evidence="10 17" id="KW-1133">Transmembrane helix</keyword>
<evidence type="ECO:0000256" key="9">
    <source>
        <dbReference type="ARBA" id="ARBA00022984"/>
    </source>
</evidence>
<accession>A0A0A2C040</accession>
<evidence type="ECO:0000256" key="3">
    <source>
        <dbReference type="ARBA" id="ARBA00012374"/>
    </source>
</evidence>
<keyword evidence="9 17" id="KW-0573">Peptidoglycan synthesis</keyword>
<comment type="subcellular location">
    <subcellularLocation>
        <location evidence="1 17">Cell membrane</location>
        <topology evidence="1 17">Multi-pass membrane protein</topology>
    </subcellularLocation>
</comment>
<dbReference type="InterPro" id="IPR003824">
    <property type="entry name" value="UppP"/>
</dbReference>
<comment type="miscellaneous">
    <text evidence="17">Bacitracin is thought to be involved in the inhibition of peptidoglycan synthesis by sequestering undecaprenyl diphosphate, thereby reducing the pool of lipid carrier available.</text>
</comment>
<evidence type="ECO:0000256" key="16">
    <source>
        <dbReference type="ARBA" id="ARBA00047594"/>
    </source>
</evidence>
<evidence type="ECO:0000256" key="1">
    <source>
        <dbReference type="ARBA" id="ARBA00004651"/>
    </source>
</evidence>
<feature type="transmembrane region" description="Helical" evidence="17">
    <location>
        <begin position="7"/>
        <end position="30"/>
    </location>
</feature>
<keyword evidence="5 17" id="KW-1003">Cell membrane</keyword>
<evidence type="ECO:0000256" key="13">
    <source>
        <dbReference type="ARBA" id="ARBA00023316"/>
    </source>
</evidence>
<sequence>MPEEISQYLFICFKSFFLGIIQGFTEFLPISSTAHLKVVPYFFGWNDHGVSFSASIQLGSALAIIYYFRNQISLIINSFFSSFNPSKGFKDENSRLFLYIFVASIPILFFGLLIKLYWPNYSDSNLRGLFSIAITSIIMALLLALSEFYGKRKKLFVDINLNDVIKLGLAQSLALFPGVSRSGITLTSALFSGIERKTAARLSFLVGIPAVSISGLVELFSLFRVLSVIDIIPIIIGIISSFFSSIFAIDLFLKFLSKNNTLVFVYYRLAFGIFILTTL</sequence>
<evidence type="ECO:0000256" key="4">
    <source>
        <dbReference type="ARBA" id="ARBA00021581"/>
    </source>
</evidence>
<comment type="caution">
    <text evidence="18">The sequence shown here is derived from an EMBL/GenBank/DDBJ whole genome shotgun (WGS) entry which is preliminary data.</text>
</comment>
<keyword evidence="12 17" id="KW-0046">Antibiotic resistance</keyword>
<proteinExistence type="inferred from homology"/>
<dbReference type="GO" id="GO:0005886">
    <property type="term" value="C:plasma membrane"/>
    <property type="evidence" value="ECO:0007669"/>
    <property type="project" value="UniProtKB-SubCell"/>
</dbReference>
<dbReference type="GO" id="GO:0009252">
    <property type="term" value="P:peptidoglycan biosynthetic process"/>
    <property type="evidence" value="ECO:0007669"/>
    <property type="project" value="UniProtKB-KW"/>
</dbReference>
<organism evidence="18 19">
    <name type="scientific">Prochlorococcus marinus str. PAC1</name>
    <dbReference type="NCBI Taxonomy" id="59924"/>
    <lineage>
        <taxon>Bacteria</taxon>
        <taxon>Bacillati</taxon>
        <taxon>Cyanobacteriota</taxon>
        <taxon>Cyanophyceae</taxon>
        <taxon>Synechococcales</taxon>
        <taxon>Prochlorococcaceae</taxon>
        <taxon>Prochlorococcus</taxon>
    </lineage>
</organism>
<evidence type="ECO:0000256" key="11">
    <source>
        <dbReference type="ARBA" id="ARBA00023136"/>
    </source>
</evidence>
<dbReference type="EMBL" id="JNAX01000015">
    <property type="protein sequence ID" value="KGG19673.1"/>
    <property type="molecule type" value="Genomic_DNA"/>
</dbReference>
<dbReference type="AlphaFoldDB" id="A0A0A2C040"/>
<keyword evidence="11 17" id="KW-0472">Membrane</keyword>
<reference evidence="19" key="1">
    <citation type="journal article" date="2014" name="Sci. Data">
        <title>Genomes of diverse isolates of the marine cyanobacterium Prochlorococcus.</title>
        <authorList>
            <person name="Biller S."/>
            <person name="Berube P."/>
            <person name="Thompson J."/>
            <person name="Kelly L."/>
            <person name="Roggensack S."/>
            <person name="Awad L."/>
            <person name="Roache-Johnson K."/>
            <person name="Ding H."/>
            <person name="Giovannoni S.J."/>
            <person name="Moore L.R."/>
            <person name="Chisholm S.W."/>
        </authorList>
    </citation>
    <scope>NUCLEOTIDE SEQUENCE [LARGE SCALE GENOMIC DNA]</scope>
    <source>
        <strain evidence="19">PAC1</strain>
    </source>
</reference>
<comment type="function">
    <text evidence="17">Catalyzes the dephosphorylation of undecaprenyl diphosphate (UPP). Confers resistance to bacitracin.</text>
</comment>
<evidence type="ECO:0000256" key="17">
    <source>
        <dbReference type="HAMAP-Rule" id="MF_01006"/>
    </source>
</evidence>
<dbReference type="GO" id="GO:0008360">
    <property type="term" value="P:regulation of cell shape"/>
    <property type="evidence" value="ECO:0007669"/>
    <property type="project" value="UniProtKB-KW"/>
</dbReference>
<evidence type="ECO:0000256" key="10">
    <source>
        <dbReference type="ARBA" id="ARBA00022989"/>
    </source>
</evidence>
<comment type="similarity">
    <text evidence="2 17">Belongs to the UppP family.</text>
</comment>
<keyword evidence="6 17" id="KW-0812">Transmembrane</keyword>
<dbReference type="GO" id="GO:0071555">
    <property type="term" value="P:cell wall organization"/>
    <property type="evidence" value="ECO:0007669"/>
    <property type="project" value="UniProtKB-KW"/>
</dbReference>
<dbReference type="GO" id="GO:0046677">
    <property type="term" value="P:response to antibiotic"/>
    <property type="evidence" value="ECO:0007669"/>
    <property type="project" value="UniProtKB-UniRule"/>
</dbReference>
<keyword evidence="8 17" id="KW-0133">Cell shape</keyword>
<dbReference type="RefSeq" id="WP_036907404.1">
    <property type="nucleotide sequence ID" value="NZ_CP138967.1"/>
</dbReference>
<keyword evidence="7 17" id="KW-0378">Hydrolase</keyword>
<dbReference type="GO" id="GO:0050380">
    <property type="term" value="F:undecaprenyl-diphosphatase activity"/>
    <property type="evidence" value="ECO:0007669"/>
    <property type="project" value="UniProtKB-UniRule"/>
</dbReference>
<evidence type="ECO:0000256" key="2">
    <source>
        <dbReference type="ARBA" id="ARBA00010621"/>
    </source>
</evidence>
<evidence type="ECO:0000256" key="8">
    <source>
        <dbReference type="ARBA" id="ARBA00022960"/>
    </source>
</evidence>
<evidence type="ECO:0000313" key="18">
    <source>
        <dbReference type="EMBL" id="KGG19673.1"/>
    </source>
</evidence>
<keyword evidence="13 17" id="KW-0961">Cell wall biogenesis/degradation</keyword>
<feature type="transmembrane region" description="Helical" evidence="17">
    <location>
        <begin position="202"/>
        <end position="225"/>
    </location>
</feature>
<evidence type="ECO:0000256" key="5">
    <source>
        <dbReference type="ARBA" id="ARBA00022475"/>
    </source>
</evidence>
<gene>
    <name evidence="17" type="primary">uppP</name>
    <name evidence="18" type="ORF">EV03_2059</name>
</gene>
<comment type="catalytic activity">
    <reaction evidence="16 17">
        <text>di-trans,octa-cis-undecaprenyl diphosphate + H2O = di-trans,octa-cis-undecaprenyl phosphate + phosphate + H(+)</text>
        <dbReference type="Rhea" id="RHEA:28094"/>
        <dbReference type="ChEBI" id="CHEBI:15377"/>
        <dbReference type="ChEBI" id="CHEBI:15378"/>
        <dbReference type="ChEBI" id="CHEBI:43474"/>
        <dbReference type="ChEBI" id="CHEBI:58405"/>
        <dbReference type="ChEBI" id="CHEBI:60392"/>
        <dbReference type="EC" id="3.6.1.27"/>
    </reaction>
</comment>
<feature type="transmembrane region" description="Helical" evidence="17">
    <location>
        <begin position="124"/>
        <end position="145"/>
    </location>
</feature>
<feature type="transmembrane region" description="Helical" evidence="17">
    <location>
        <begin position="231"/>
        <end position="253"/>
    </location>
</feature>
<feature type="transmembrane region" description="Helical" evidence="17">
    <location>
        <begin position="96"/>
        <end position="118"/>
    </location>
</feature>
<dbReference type="EC" id="3.6.1.27" evidence="3 17"/>
<feature type="transmembrane region" description="Helical" evidence="17">
    <location>
        <begin position="260"/>
        <end position="277"/>
    </location>
</feature>
<name>A0A0A2C040_PROMR</name>
<protein>
    <recommendedName>
        <fullName evidence="4 17">Undecaprenyl-diphosphatase</fullName>
        <ecNumber evidence="3 17">3.6.1.27</ecNumber>
    </recommendedName>
    <alternativeName>
        <fullName evidence="15 17">Bacitracin resistance protein</fullName>
    </alternativeName>
    <alternativeName>
        <fullName evidence="14 17">Undecaprenyl pyrophosphate phosphatase</fullName>
    </alternativeName>
</protein>